<organism evidence="2 3">
    <name type="scientific">Porites lobata</name>
    <dbReference type="NCBI Taxonomy" id="104759"/>
    <lineage>
        <taxon>Eukaryota</taxon>
        <taxon>Metazoa</taxon>
        <taxon>Cnidaria</taxon>
        <taxon>Anthozoa</taxon>
        <taxon>Hexacorallia</taxon>
        <taxon>Scleractinia</taxon>
        <taxon>Fungiina</taxon>
        <taxon>Poritidae</taxon>
        <taxon>Porites</taxon>
    </lineage>
</organism>
<gene>
    <name evidence="2" type="ORF">PLOB_00035944</name>
</gene>
<proteinExistence type="predicted"/>
<accession>A0ABN8P4X5</accession>
<dbReference type="PANTHER" id="PTHR21844:SF2">
    <property type="entry name" value="PROLINE-RICH AKT1 SUBSTRATE 1"/>
    <property type="match status" value="1"/>
</dbReference>
<name>A0ABN8P4X5_9CNID</name>
<reference evidence="2 3" key="1">
    <citation type="submission" date="2022-05" db="EMBL/GenBank/DDBJ databases">
        <authorList>
            <consortium name="Genoscope - CEA"/>
            <person name="William W."/>
        </authorList>
    </citation>
    <scope>NUCLEOTIDE SEQUENCE [LARGE SCALE GENOMIC DNA]</scope>
</reference>
<evidence type="ECO:0000313" key="2">
    <source>
        <dbReference type="EMBL" id="CAH3132512.1"/>
    </source>
</evidence>
<feature type="region of interest" description="Disordered" evidence="1">
    <location>
        <begin position="267"/>
        <end position="297"/>
    </location>
</feature>
<dbReference type="Proteomes" id="UP001159405">
    <property type="component" value="Unassembled WGS sequence"/>
</dbReference>
<protein>
    <submittedName>
        <fullName evidence="2">Uncharacterized protein</fullName>
    </submittedName>
</protein>
<dbReference type="PANTHER" id="PTHR21844">
    <property type="entry name" value="AKT1 SUBSTRATE 1 PROTEIN"/>
    <property type="match status" value="1"/>
</dbReference>
<dbReference type="InterPro" id="IPR026682">
    <property type="entry name" value="AKT1S1"/>
</dbReference>
<evidence type="ECO:0000313" key="3">
    <source>
        <dbReference type="Proteomes" id="UP001159405"/>
    </source>
</evidence>
<feature type="compositionally biased region" description="Basic residues" evidence="1">
    <location>
        <begin position="271"/>
        <end position="281"/>
    </location>
</feature>
<dbReference type="Pfam" id="PF15798">
    <property type="entry name" value="PRAS"/>
    <property type="match status" value="1"/>
</dbReference>
<feature type="region of interest" description="Disordered" evidence="1">
    <location>
        <begin position="342"/>
        <end position="368"/>
    </location>
</feature>
<feature type="compositionally biased region" description="Polar residues" evidence="1">
    <location>
        <begin position="342"/>
        <end position="357"/>
    </location>
</feature>
<comment type="caution">
    <text evidence="2">The sequence shown here is derived from an EMBL/GenBank/DDBJ whole genome shotgun (WGS) entry which is preliminary data.</text>
</comment>
<keyword evidence="3" id="KW-1185">Reference proteome</keyword>
<sequence length="404" mass="45590">MSKYKCKCLNITIHVKEKATRETDGKAFVSSPEKTAFFLLDLSEVELAVGGITKEVGSLVKETRIEDWDIFTCINCGMDTHALHAVKKYDRVLINRRLESDPGVFSETTRSPEYSSIFKIVLTPVRNSEEFIIDNSYSGGSAILLGQDTISLAMVSVQEQVKKYLEAEENAMNERIRKFVEEQKAGYSSLQSQVFKDKQAVYWTIKREEEKSLENSLIEAIADSSLDSPVVSKSELPAVPKLTESHPVNQVHIDTQTVSHKFPIHSAAHPSSKRIPRKAAHKQKDFPTESDVDPVFSLDDFTDDCEPFFESEEDDLSGETNNSFQAEEPAYNQRFKAVRKSSQYSSSVPITMPTGKNSPPEDNDLEIPEPSKIRESMKALARSVHDETMFGELPRPRRSTYSFR</sequence>
<dbReference type="EMBL" id="CALNXK010000051">
    <property type="protein sequence ID" value="CAH3132512.1"/>
    <property type="molecule type" value="Genomic_DNA"/>
</dbReference>
<evidence type="ECO:0000256" key="1">
    <source>
        <dbReference type="SAM" id="MobiDB-lite"/>
    </source>
</evidence>